<evidence type="ECO:0000256" key="4">
    <source>
        <dbReference type="ARBA" id="ARBA00015407"/>
    </source>
</evidence>
<dbReference type="AlphaFoldDB" id="A0A1L0C0V6"/>
<evidence type="ECO:0000256" key="5">
    <source>
        <dbReference type="ARBA" id="ARBA00022490"/>
    </source>
</evidence>
<dbReference type="PANTHER" id="PTHR10953">
    <property type="entry name" value="UBIQUITIN-ACTIVATING ENZYME E1"/>
    <property type="match status" value="1"/>
</dbReference>
<dbReference type="GO" id="GO:0005737">
    <property type="term" value="C:cytoplasm"/>
    <property type="evidence" value="ECO:0007669"/>
    <property type="project" value="UniProtKB-SubCell"/>
</dbReference>
<keyword evidence="5" id="KW-0963">Cytoplasm</keyword>
<dbReference type="EMBL" id="LT635768">
    <property type="protein sequence ID" value="SGZ57131.1"/>
    <property type="molecule type" value="Genomic_DNA"/>
</dbReference>
<proteinExistence type="inferred from homology"/>
<feature type="domain" description="THIF-type NAD/FAD binding fold" evidence="8">
    <location>
        <begin position="7"/>
        <end position="504"/>
    </location>
</feature>
<comment type="pathway">
    <text evidence="2 7">Protein modification; protein neddylation.</text>
</comment>
<dbReference type="FunFam" id="3.40.50.720:FF:000475">
    <property type="entry name" value="NEDD8-activating enzyme E1 regulatory subunit"/>
    <property type="match status" value="1"/>
</dbReference>
<name>A0A1L0C0V6_9ASCO</name>
<evidence type="ECO:0000313" key="9">
    <source>
        <dbReference type="EMBL" id="SGZ57131.1"/>
    </source>
</evidence>
<keyword evidence="6 7" id="KW-0833">Ubl conjugation pathway</keyword>
<accession>A0A1L0C0V6</accession>
<organism evidence="9 10">
    <name type="scientific">Sungouiella intermedia</name>
    <dbReference type="NCBI Taxonomy" id="45354"/>
    <lineage>
        <taxon>Eukaryota</taxon>
        <taxon>Fungi</taxon>
        <taxon>Dikarya</taxon>
        <taxon>Ascomycota</taxon>
        <taxon>Saccharomycotina</taxon>
        <taxon>Pichiomycetes</taxon>
        <taxon>Metschnikowiaceae</taxon>
        <taxon>Sungouiella</taxon>
    </lineage>
</organism>
<dbReference type="InterPro" id="IPR045886">
    <property type="entry name" value="ThiF/MoeB/HesA"/>
</dbReference>
<dbReference type="Proteomes" id="UP000182259">
    <property type="component" value="Chromosome V"/>
</dbReference>
<dbReference type="PIRSF" id="PIRSF039099">
    <property type="entry name" value="APP-BP1"/>
    <property type="match status" value="1"/>
</dbReference>
<comment type="similarity">
    <text evidence="3 7">Belongs to the ubiquitin-activating E1 family. ULA1 subfamily.</text>
</comment>
<sequence>MDKSTRYDRQLRLWAQDGQTRLEKSHVCLVNATSTGSEILKNLVLPGIGSFTIVDSRNVEEDDLSGNFFLQQLDLGRNIAQAMSQCLGELNPEVRGIGISEDLESLIQQPDFWANFSAVIVSESVNSLILLSLKQLLWDKGTPLLVVSTCGFYGTVHIINKETTVVETHDPSKLYDLRIDCPWPELEKYANSFVLEDLDDTEHAHVPYIVIFIKALREWKLRHNGNAPLNYAEKKQFRSEYIEGMSRDIRLETNFMEASQSVHRALQVTAVPDSILNLFDNSIIDDSNLNLNTPPFWLYVRALKDFVAHKGQLPLPGNLPDMASKTSNYVNLQNIFRAKCLEDQNIFKMLLLELYRRIGRSESELDDESISTFCKNAAFLFMSHGSPYSYSPALKKELLEDSNDYSTNASILAIHFGILALYGWMEVRETDSLASYLNFFKTLLSTDEVKLSEKVLNVLKEIFVHQTSNYHNIGSFIGGIAAQEILKITTEQYIPLDNLYVYDGIRSVSCKWKV</sequence>
<reference evidence="9 10" key="1">
    <citation type="submission" date="2016-10" db="EMBL/GenBank/DDBJ databases">
        <authorList>
            <person name="de Groot N.N."/>
        </authorList>
    </citation>
    <scope>NUCLEOTIDE SEQUENCE [LARGE SCALE GENOMIC DNA]</scope>
    <source>
        <strain evidence="9 10">PYCC 4715</strain>
    </source>
</reference>
<evidence type="ECO:0000256" key="6">
    <source>
        <dbReference type="ARBA" id="ARBA00022786"/>
    </source>
</evidence>
<comment type="function">
    <text evidence="7">Regulatory subunit of the dimeric UBA3-ULA1 E1 enzyme.</text>
</comment>
<dbReference type="Pfam" id="PF00899">
    <property type="entry name" value="ThiF"/>
    <property type="match status" value="1"/>
</dbReference>
<protein>
    <recommendedName>
        <fullName evidence="4 7">NEDD8-activating enzyme E1 regulatory subunit</fullName>
    </recommendedName>
</protein>
<gene>
    <name evidence="9" type="ORF">SAMEA4029009_CIC11G00000001372</name>
</gene>
<dbReference type="GO" id="GO:0045116">
    <property type="term" value="P:protein neddylation"/>
    <property type="evidence" value="ECO:0007669"/>
    <property type="project" value="UniProtKB-UniRule"/>
</dbReference>
<comment type="subcellular location">
    <subcellularLocation>
        <location evidence="1">Cytoplasm</location>
    </subcellularLocation>
</comment>
<evidence type="ECO:0000259" key="8">
    <source>
        <dbReference type="Pfam" id="PF00899"/>
    </source>
</evidence>
<evidence type="ECO:0000256" key="7">
    <source>
        <dbReference type="PIRNR" id="PIRNR039099"/>
    </source>
</evidence>
<evidence type="ECO:0000256" key="1">
    <source>
        <dbReference type="ARBA" id="ARBA00004496"/>
    </source>
</evidence>
<evidence type="ECO:0000256" key="3">
    <source>
        <dbReference type="ARBA" id="ARBA00006868"/>
    </source>
</evidence>
<dbReference type="SUPFAM" id="SSF69572">
    <property type="entry name" value="Activating enzymes of the ubiquitin-like proteins"/>
    <property type="match status" value="1"/>
</dbReference>
<evidence type="ECO:0000256" key="2">
    <source>
        <dbReference type="ARBA" id="ARBA00005032"/>
    </source>
</evidence>
<evidence type="ECO:0000313" key="10">
    <source>
        <dbReference type="Proteomes" id="UP000182259"/>
    </source>
</evidence>
<dbReference type="InterPro" id="IPR035985">
    <property type="entry name" value="Ubiquitin-activating_enz"/>
</dbReference>
<dbReference type="InterPro" id="IPR030667">
    <property type="entry name" value="APP-BP1"/>
</dbReference>
<dbReference type="GO" id="GO:0019781">
    <property type="term" value="F:NEDD8 activating enzyme activity"/>
    <property type="evidence" value="ECO:0007669"/>
    <property type="project" value="UniProtKB-UniRule"/>
</dbReference>
<dbReference type="Gene3D" id="3.40.50.720">
    <property type="entry name" value="NAD(P)-binding Rossmann-like Domain"/>
    <property type="match status" value="2"/>
</dbReference>
<dbReference type="UniPathway" id="UPA00885"/>
<dbReference type="InterPro" id="IPR000594">
    <property type="entry name" value="ThiF_NAD_FAD-bd"/>
</dbReference>
<dbReference type="PANTHER" id="PTHR10953:SF29">
    <property type="entry name" value="NEDD8-ACTIVATING ENZYME E1 REGULATORY SUBUNIT"/>
    <property type="match status" value="1"/>
</dbReference>